<dbReference type="GO" id="GO:0005739">
    <property type="term" value="C:mitochondrion"/>
    <property type="evidence" value="ECO:0007669"/>
    <property type="project" value="UniProtKB-SubCell"/>
</dbReference>
<reference evidence="6 7" key="1">
    <citation type="submission" date="2019-01" db="EMBL/GenBank/DDBJ databases">
        <authorList>
            <person name="Sayadi A."/>
        </authorList>
    </citation>
    <scope>NUCLEOTIDE SEQUENCE [LARGE SCALE GENOMIC DNA]</scope>
</reference>
<evidence type="ECO:0000313" key="6">
    <source>
        <dbReference type="EMBL" id="VEN56325.1"/>
    </source>
</evidence>
<dbReference type="AlphaFoldDB" id="A0A653D882"/>
<dbReference type="OrthoDB" id="532630at2759"/>
<dbReference type="Pfam" id="PF08583">
    <property type="entry name" value="Cmc1"/>
    <property type="match status" value="1"/>
</dbReference>
<keyword evidence="7" id="KW-1185">Reference proteome</keyword>
<keyword evidence="4" id="KW-1015">Disulfide bond</keyword>
<sequence>MHTDLSPHLHTEQCNELIHLLQQCHDEHPFLKFFGKCNEQDKLMIKCLKEERLRRRKRNYEKSLEMKEKLQKLFQADKNRQS</sequence>
<dbReference type="PANTHER" id="PTHR22977:SF1">
    <property type="entry name" value="COX ASSEMBLY MITOCHONDRIAL PROTEIN 2 HOMOLOG"/>
    <property type="match status" value="1"/>
</dbReference>
<gene>
    <name evidence="6" type="ORF">CALMAC_LOCUS15246</name>
</gene>
<evidence type="ECO:0000256" key="4">
    <source>
        <dbReference type="ARBA" id="ARBA00023157"/>
    </source>
</evidence>
<keyword evidence="3 5" id="KW-0496">Mitochondrion</keyword>
<dbReference type="PANTHER" id="PTHR22977">
    <property type="entry name" value="COX ASSEMBLY MITOCHONDRIAL PROTEIN"/>
    <property type="match status" value="1"/>
</dbReference>
<comment type="subcellular location">
    <subcellularLocation>
        <location evidence="1 5">Mitochondrion</location>
    </subcellularLocation>
</comment>
<proteinExistence type="inferred from homology"/>
<dbReference type="InterPro" id="IPR013892">
    <property type="entry name" value="Cyt_c_biogenesis_Cmc1-like"/>
</dbReference>
<name>A0A653D882_CALMS</name>
<accession>A0A653D882</accession>
<evidence type="ECO:0000256" key="5">
    <source>
        <dbReference type="RuleBase" id="RU364104"/>
    </source>
</evidence>
<comment type="similarity">
    <text evidence="2 5">Belongs to the CMC family.</text>
</comment>
<dbReference type="EMBL" id="CAACVG010010664">
    <property type="protein sequence ID" value="VEN56325.1"/>
    <property type="molecule type" value="Genomic_DNA"/>
</dbReference>
<protein>
    <recommendedName>
        <fullName evidence="5">COX assembly mitochondrial protein</fullName>
    </recommendedName>
</protein>
<dbReference type="Proteomes" id="UP000410492">
    <property type="component" value="Unassembled WGS sequence"/>
</dbReference>
<organism evidence="6 7">
    <name type="scientific">Callosobruchus maculatus</name>
    <name type="common">Southern cowpea weevil</name>
    <name type="synonym">Pulse bruchid</name>
    <dbReference type="NCBI Taxonomy" id="64391"/>
    <lineage>
        <taxon>Eukaryota</taxon>
        <taxon>Metazoa</taxon>
        <taxon>Ecdysozoa</taxon>
        <taxon>Arthropoda</taxon>
        <taxon>Hexapoda</taxon>
        <taxon>Insecta</taxon>
        <taxon>Pterygota</taxon>
        <taxon>Neoptera</taxon>
        <taxon>Endopterygota</taxon>
        <taxon>Coleoptera</taxon>
        <taxon>Polyphaga</taxon>
        <taxon>Cucujiformia</taxon>
        <taxon>Chrysomeloidea</taxon>
        <taxon>Chrysomelidae</taxon>
        <taxon>Bruchinae</taxon>
        <taxon>Bruchini</taxon>
        <taxon>Callosobruchus</taxon>
    </lineage>
</organism>
<evidence type="ECO:0000256" key="1">
    <source>
        <dbReference type="ARBA" id="ARBA00004173"/>
    </source>
</evidence>
<dbReference type="PROSITE" id="PS51808">
    <property type="entry name" value="CHCH"/>
    <property type="match status" value="1"/>
</dbReference>
<evidence type="ECO:0000313" key="7">
    <source>
        <dbReference type="Proteomes" id="UP000410492"/>
    </source>
</evidence>
<evidence type="ECO:0000256" key="2">
    <source>
        <dbReference type="ARBA" id="ARBA00007347"/>
    </source>
</evidence>
<evidence type="ECO:0000256" key="3">
    <source>
        <dbReference type="ARBA" id="ARBA00023128"/>
    </source>
</evidence>